<evidence type="ECO:0000313" key="7">
    <source>
        <dbReference type="Proteomes" id="UP000309259"/>
    </source>
</evidence>
<dbReference type="Proteomes" id="UP000278566">
    <property type="component" value="Unassembled WGS sequence"/>
</dbReference>
<dbReference type="RefSeq" id="WP_024409881.1">
    <property type="nucleotide sequence ID" value="NZ_JAIMDZ010000056.1"/>
</dbReference>
<evidence type="ECO:0000313" key="4">
    <source>
        <dbReference type="EMBL" id="TIH99096.1"/>
    </source>
</evidence>
<dbReference type="PIRSF" id="PIRSF037246">
    <property type="entry name" value="UCP037246"/>
    <property type="match status" value="1"/>
</dbReference>
<accession>A0A3R8N1B8</accession>
<reference evidence="2 6" key="1">
    <citation type="submission" date="2018-11" db="EMBL/GenBank/DDBJ databases">
        <title>Changes in penicillin susceptibility of Streptococcus suis isolates by amino acid alterations in the penicillin-binding protein.</title>
        <authorList>
            <person name="Niemann L."/>
            <person name="Eichhorn I."/>
        </authorList>
    </citation>
    <scope>NUCLEOTIDE SEQUENCE [LARGE SCALE GENOMIC DNA]</scope>
    <source>
        <strain evidence="2 6">IMT40738</strain>
    </source>
</reference>
<dbReference type="AlphaFoldDB" id="A0A3R8N1B8"/>
<reference evidence="3 5" key="3">
    <citation type="submission" date="2018-12" db="EMBL/GenBank/DDBJ databases">
        <title>Whole-genome sequences of fifteen clinical Streptococcus suis strains isolated from pigs between 2006 and 2018.</title>
        <authorList>
            <person name="Stevens M.J.A."/>
            <person name="Cernela N."/>
            <person name="Spoerry Serrano N."/>
            <person name="Schmitt S."/>
            <person name="Schrenzel J."/>
            <person name="Stephan R."/>
        </authorList>
    </citation>
    <scope>NUCLEOTIDE SEQUENCE [LARGE SCALE GENOMIC DNA]</scope>
    <source>
        <strain evidence="3 5">SS1014</strain>
    </source>
</reference>
<evidence type="ECO:0000313" key="2">
    <source>
        <dbReference type="EMBL" id="RRN51163.1"/>
    </source>
</evidence>
<protein>
    <recommendedName>
        <fullName evidence="1">Transcriptional coactivator p15 (PC4) C-terminal domain-containing protein</fullName>
    </recommendedName>
</protein>
<name>A0A3R8N1B8_STRSU</name>
<reference evidence="3 5" key="2">
    <citation type="submission" date="2018-11" db="EMBL/GenBank/DDBJ databases">
        <authorList>
            <person name="Stevens M.J."/>
            <person name="Cernela N."/>
            <person name="Spoerry Serrano N."/>
            <person name="Schmitt S."/>
            <person name="Schrenzel J."/>
            <person name="Stephan R."/>
        </authorList>
    </citation>
    <scope>NUCLEOTIDE SEQUENCE [LARGE SCALE GENOMIC DNA]</scope>
    <source>
        <strain evidence="3 5">SS1014</strain>
    </source>
</reference>
<sequence>MTEQKKRWTDDSAKSEITFELVEHICVLSTNDKGWSKELNKVSWNGAPAKYDIRSWNQDRTRKGKGITLTDEEFSNLIQQFK</sequence>
<dbReference type="EMBL" id="SSXL01000056">
    <property type="protein sequence ID" value="TIH99096.1"/>
    <property type="molecule type" value="Genomic_DNA"/>
</dbReference>
<feature type="domain" description="Transcriptional coactivator p15 (PC4) C-terminal" evidence="1">
    <location>
        <begin position="32"/>
        <end position="79"/>
    </location>
</feature>
<proteinExistence type="predicted"/>
<organism evidence="2 6">
    <name type="scientific">Streptococcus suis</name>
    <dbReference type="NCBI Taxonomy" id="1307"/>
    <lineage>
        <taxon>Bacteria</taxon>
        <taxon>Bacillati</taxon>
        <taxon>Bacillota</taxon>
        <taxon>Bacilli</taxon>
        <taxon>Lactobacillales</taxon>
        <taxon>Streptococcaceae</taxon>
        <taxon>Streptococcus</taxon>
    </lineage>
</organism>
<evidence type="ECO:0000313" key="5">
    <source>
        <dbReference type="Proteomes" id="UP000273973"/>
    </source>
</evidence>
<dbReference type="Pfam" id="PF02229">
    <property type="entry name" value="PC4"/>
    <property type="match status" value="1"/>
</dbReference>
<dbReference type="EMBL" id="RRZO01000023">
    <property type="protein sequence ID" value="RRN51163.1"/>
    <property type="molecule type" value="Genomic_DNA"/>
</dbReference>
<evidence type="ECO:0000313" key="3">
    <source>
        <dbReference type="EMBL" id="RRR47817.1"/>
    </source>
</evidence>
<dbReference type="GO" id="GO:0003677">
    <property type="term" value="F:DNA binding"/>
    <property type="evidence" value="ECO:0007669"/>
    <property type="project" value="InterPro"/>
</dbReference>
<dbReference type="GO" id="GO:0006355">
    <property type="term" value="P:regulation of DNA-templated transcription"/>
    <property type="evidence" value="ECO:0007669"/>
    <property type="project" value="InterPro"/>
</dbReference>
<evidence type="ECO:0000313" key="6">
    <source>
        <dbReference type="Proteomes" id="UP000278566"/>
    </source>
</evidence>
<dbReference type="Gene3D" id="2.30.31.70">
    <property type="match status" value="1"/>
</dbReference>
<dbReference type="Proteomes" id="UP000273973">
    <property type="component" value="Unassembled WGS sequence"/>
</dbReference>
<dbReference type="EMBL" id="RSDG01000047">
    <property type="protein sequence ID" value="RRR47817.1"/>
    <property type="molecule type" value="Genomic_DNA"/>
</dbReference>
<reference evidence="4 7" key="4">
    <citation type="submission" date="2019-04" db="EMBL/GenBank/DDBJ databases">
        <title>Genome analysis of Streptococcus suis strain WUSS327.</title>
        <authorList>
            <person name="Chen H."/>
            <person name="Gao X."/>
            <person name="Wu Z."/>
        </authorList>
    </citation>
    <scope>NUCLEOTIDE SEQUENCE [LARGE SCALE GENOMIC DNA]</scope>
    <source>
        <strain evidence="4 7">WUSS327</strain>
    </source>
</reference>
<dbReference type="InterPro" id="IPR003173">
    <property type="entry name" value="PC4_C"/>
</dbReference>
<dbReference type="InterPro" id="IPR017154">
    <property type="entry name" value="PC4-like"/>
</dbReference>
<comment type="caution">
    <text evidence="2">The sequence shown here is derived from an EMBL/GenBank/DDBJ whole genome shotgun (WGS) entry which is preliminary data.</text>
</comment>
<dbReference type="Proteomes" id="UP000309259">
    <property type="component" value="Unassembled WGS sequence"/>
</dbReference>
<evidence type="ECO:0000259" key="1">
    <source>
        <dbReference type="Pfam" id="PF02229"/>
    </source>
</evidence>
<gene>
    <name evidence="2" type="ORF">EI220_05210</name>
    <name evidence="3" type="ORF">EJA00_07100</name>
    <name evidence="4" type="ORF">FAJ35_11025</name>
</gene>